<evidence type="ECO:0000313" key="2">
    <source>
        <dbReference type="WBParaSite" id="Pan_g19214.t1"/>
    </source>
</evidence>
<accession>A0A7E4ZV00</accession>
<sequence>MCEMKGKQIQLDEGCRTAAKGNPNSIYLSGLLAVIGPKGVKKRVSMPSVTDGSKHGLCHICDGCLRGTLPPSIKHVATLFATAGTGQALLFRPIS</sequence>
<reference evidence="1" key="1">
    <citation type="journal article" date="2013" name="Genetics">
        <title>The draft genome and transcriptome of Panagrellus redivivus are shaped by the harsh demands of a free-living lifestyle.</title>
        <authorList>
            <person name="Srinivasan J."/>
            <person name="Dillman A.R."/>
            <person name="Macchietto M.G."/>
            <person name="Heikkinen L."/>
            <person name="Lakso M."/>
            <person name="Fracchia K.M."/>
            <person name="Antoshechkin I."/>
            <person name="Mortazavi A."/>
            <person name="Wong G."/>
            <person name="Sternberg P.W."/>
        </authorList>
    </citation>
    <scope>NUCLEOTIDE SEQUENCE [LARGE SCALE GENOMIC DNA]</scope>
    <source>
        <strain evidence="1">MT8872</strain>
    </source>
</reference>
<reference evidence="2" key="2">
    <citation type="submission" date="2020-10" db="UniProtKB">
        <authorList>
            <consortium name="WormBaseParasite"/>
        </authorList>
    </citation>
    <scope>IDENTIFICATION</scope>
</reference>
<dbReference type="WBParaSite" id="Pan_g19214.t1">
    <property type="protein sequence ID" value="Pan_g19214.t1"/>
    <property type="gene ID" value="Pan_g19214"/>
</dbReference>
<name>A0A7E4ZV00_PANRE</name>
<organism evidence="1 2">
    <name type="scientific">Panagrellus redivivus</name>
    <name type="common">Microworm</name>
    <dbReference type="NCBI Taxonomy" id="6233"/>
    <lineage>
        <taxon>Eukaryota</taxon>
        <taxon>Metazoa</taxon>
        <taxon>Ecdysozoa</taxon>
        <taxon>Nematoda</taxon>
        <taxon>Chromadorea</taxon>
        <taxon>Rhabditida</taxon>
        <taxon>Tylenchina</taxon>
        <taxon>Panagrolaimomorpha</taxon>
        <taxon>Panagrolaimoidea</taxon>
        <taxon>Panagrolaimidae</taxon>
        <taxon>Panagrellus</taxon>
    </lineage>
</organism>
<dbReference type="Proteomes" id="UP000492821">
    <property type="component" value="Unassembled WGS sequence"/>
</dbReference>
<protein>
    <submittedName>
        <fullName evidence="2">Ovule protein</fullName>
    </submittedName>
</protein>
<proteinExistence type="predicted"/>
<keyword evidence="1" id="KW-1185">Reference proteome</keyword>
<evidence type="ECO:0000313" key="1">
    <source>
        <dbReference type="Proteomes" id="UP000492821"/>
    </source>
</evidence>
<dbReference type="AlphaFoldDB" id="A0A7E4ZV00"/>